<evidence type="ECO:0000313" key="3">
    <source>
        <dbReference type="Proteomes" id="UP000649604"/>
    </source>
</evidence>
<keyword evidence="2" id="KW-0503">Monooxygenase</keyword>
<dbReference type="Pfam" id="PF13738">
    <property type="entry name" value="Pyr_redox_3"/>
    <property type="match status" value="1"/>
</dbReference>
<sequence>MTPRREHPQSTAEVAIVGAGPIGLELAASLKRAGVNYLHFDAKQIGYTISWWPRNTHFFSTSERIAIAGIPIQNSHQQRTTGEAYLAYLRAVVEQLDLQIKTYEPVIHIARQADSFTLRTRPLIGEKEYTCQKVVLATGDMAEPNSLGIPGEDLPHVSHYFTDPHVYFRKRVLIVGGRNSAVEAALRCWRSGSSVDISYRRAAFYPQSVKASILPDVETQIRKGNIGFYPESLPVEITPDHVVLAPLRNDRPLLNQAFLHPTDFVLICTGFNADLSLFKLAGVRLHGSEQVPEHHPETMETNVPGLYVAGTAAAGNQSRYRLFIENCHHHVGKIMVALTGKWPAQLGTIAARRYDVPLADIQTN</sequence>
<accession>A0A9D5Q7P2</accession>
<comment type="caution">
    <text evidence="2">The sequence shown here is derived from an EMBL/GenBank/DDBJ whole genome shotgun (WGS) entry which is preliminary data.</text>
</comment>
<dbReference type="PRINTS" id="PR00368">
    <property type="entry name" value="FADPNR"/>
</dbReference>
<dbReference type="InterPro" id="IPR050982">
    <property type="entry name" value="Auxin_biosynth/cation_transpt"/>
</dbReference>
<proteinExistence type="predicted"/>
<evidence type="ECO:0000256" key="1">
    <source>
        <dbReference type="ARBA" id="ARBA00023002"/>
    </source>
</evidence>
<dbReference type="GO" id="GO:0050660">
    <property type="term" value="F:flavin adenine dinucleotide binding"/>
    <property type="evidence" value="ECO:0007669"/>
    <property type="project" value="TreeGrafter"/>
</dbReference>
<protein>
    <submittedName>
        <fullName evidence="2">SidA/IucD/PvdA family monooxygenase</fullName>
    </submittedName>
</protein>
<evidence type="ECO:0000313" key="2">
    <source>
        <dbReference type="EMBL" id="MBD3327090.1"/>
    </source>
</evidence>
<dbReference type="PANTHER" id="PTHR43539">
    <property type="entry name" value="FLAVIN-BINDING MONOOXYGENASE-LIKE PROTEIN (AFU_ORTHOLOGUE AFUA_4G09220)"/>
    <property type="match status" value="1"/>
</dbReference>
<dbReference type="PANTHER" id="PTHR43539:SF4">
    <property type="entry name" value="BACILLIREDOXIN REDUCTASE BDR"/>
    <property type="match status" value="1"/>
</dbReference>
<organism evidence="2 3">
    <name type="scientific">candidate division KSB3 bacterium</name>
    <dbReference type="NCBI Taxonomy" id="2044937"/>
    <lineage>
        <taxon>Bacteria</taxon>
        <taxon>candidate division KSB3</taxon>
    </lineage>
</organism>
<name>A0A9D5Q7P2_9BACT</name>
<dbReference type="InterPro" id="IPR036188">
    <property type="entry name" value="FAD/NAD-bd_sf"/>
</dbReference>
<dbReference type="Gene3D" id="3.50.50.60">
    <property type="entry name" value="FAD/NAD(P)-binding domain"/>
    <property type="match status" value="1"/>
</dbReference>
<dbReference type="SUPFAM" id="SSF51905">
    <property type="entry name" value="FAD/NAD(P)-binding domain"/>
    <property type="match status" value="1"/>
</dbReference>
<dbReference type="Proteomes" id="UP000649604">
    <property type="component" value="Unassembled WGS sequence"/>
</dbReference>
<gene>
    <name evidence="2" type="ORF">GF339_21060</name>
</gene>
<keyword evidence="1" id="KW-0560">Oxidoreductase</keyword>
<dbReference type="GO" id="GO:0004497">
    <property type="term" value="F:monooxygenase activity"/>
    <property type="evidence" value="ECO:0007669"/>
    <property type="project" value="UniProtKB-KW"/>
</dbReference>
<dbReference type="PRINTS" id="PR00469">
    <property type="entry name" value="PNDRDTASEII"/>
</dbReference>
<dbReference type="EMBL" id="WJJP01000685">
    <property type="protein sequence ID" value="MBD3327090.1"/>
    <property type="molecule type" value="Genomic_DNA"/>
</dbReference>
<reference evidence="2" key="1">
    <citation type="submission" date="2019-11" db="EMBL/GenBank/DDBJ databases">
        <title>Microbial mats filling the niche in hypersaline microbial mats.</title>
        <authorList>
            <person name="Wong H.L."/>
            <person name="Macleod F.I."/>
            <person name="White R.A. III"/>
            <person name="Burns B.P."/>
        </authorList>
    </citation>
    <scope>NUCLEOTIDE SEQUENCE</scope>
    <source>
        <strain evidence="2">Rbin_158</strain>
    </source>
</reference>
<dbReference type="AlphaFoldDB" id="A0A9D5Q7P2"/>